<dbReference type="OrthoDB" id="7695744at2759"/>
<sequence length="60" mass="6542">MKLSVSAYRAQASAHKKILSNYQHQLSYGATNQATSARTPSDPAAVLPGLKTIEYWGAEY</sequence>
<accession>A0A232ET14</accession>
<keyword evidence="2" id="KW-1185">Reference proteome</keyword>
<evidence type="ECO:0000313" key="1">
    <source>
        <dbReference type="EMBL" id="OXU21494.1"/>
    </source>
</evidence>
<dbReference type="Proteomes" id="UP000215335">
    <property type="component" value="Unassembled WGS sequence"/>
</dbReference>
<evidence type="ECO:0000313" key="2">
    <source>
        <dbReference type="Proteomes" id="UP000215335"/>
    </source>
</evidence>
<dbReference type="AlphaFoldDB" id="A0A232ET14"/>
<reference evidence="1 2" key="1">
    <citation type="journal article" date="2017" name="Curr. Biol.">
        <title>The Evolution of Venom by Co-option of Single-Copy Genes.</title>
        <authorList>
            <person name="Martinson E.O."/>
            <person name="Mrinalini"/>
            <person name="Kelkar Y.D."/>
            <person name="Chang C.H."/>
            <person name="Werren J.H."/>
        </authorList>
    </citation>
    <scope>NUCLEOTIDE SEQUENCE [LARGE SCALE GENOMIC DNA]</scope>
    <source>
        <strain evidence="1 2">Alberta</strain>
        <tissue evidence="1">Whole body</tissue>
    </source>
</reference>
<gene>
    <name evidence="1" type="ORF">TSAR_009387</name>
</gene>
<name>A0A232ET14_9HYME</name>
<protein>
    <submittedName>
        <fullName evidence="1">Uncharacterized protein</fullName>
    </submittedName>
</protein>
<proteinExistence type="predicted"/>
<dbReference type="STRING" id="543379.A0A232ET14"/>
<comment type="caution">
    <text evidence="1">The sequence shown here is derived from an EMBL/GenBank/DDBJ whole genome shotgun (WGS) entry which is preliminary data.</text>
</comment>
<dbReference type="EMBL" id="NNAY01002347">
    <property type="protein sequence ID" value="OXU21494.1"/>
    <property type="molecule type" value="Genomic_DNA"/>
</dbReference>
<organism evidence="1 2">
    <name type="scientific">Trichomalopsis sarcophagae</name>
    <dbReference type="NCBI Taxonomy" id="543379"/>
    <lineage>
        <taxon>Eukaryota</taxon>
        <taxon>Metazoa</taxon>
        <taxon>Ecdysozoa</taxon>
        <taxon>Arthropoda</taxon>
        <taxon>Hexapoda</taxon>
        <taxon>Insecta</taxon>
        <taxon>Pterygota</taxon>
        <taxon>Neoptera</taxon>
        <taxon>Endopterygota</taxon>
        <taxon>Hymenoptera</taxon>
        <taxon>Apocrita</taxon>
        <taxon>Proctotrupomorpha</taxon>
        <taxon>Chalcidoidea</taxon>
        <taxon>Pteromalidae</taxon>
        <taxon>Pteromalinae</taxon>
        <taxon>Trichomalopsis</taxon>
    </lineage>
</organism>